<accession>A0A151R3M6</accession>
<dbReference type="InterPro" id="IPR005135">
    <property type="entry name" value="Endo/exonuclease/phosphatase"/>
</dbReference>
<name>A0A151R3M6_CAJCA</name>
<dbReference type="InterPro" id="IPR002156">
    <property type="entry name" value="RNaseH_domain"/>
</dbReference>
<protein>
    <submittedName>
        <fullName evidence="2">Ribonuclease H protein At1g65750 family</fullName>
    </submittedName>
</protein>
<dbReference type="Pfam" id="PF13966">
    <property type="entry name" value="zf-RVT"/>
    <property type="match status" value="1"/>
</dbReference>
<dbReference type="Pfam" id="PF14111">
    <property type="entry name" value="DUF4283"/>
    <property type="match status" value="1"/>
</dbReference>
<dbReference type="SUPFAM" id="SSF56219">
    <property type="entry name" value="DNase I-like"/>
    <property type="match status" value="1"/>
</dbReference>
<organism evidence="2 3">
    <name type="scientific">Cajanus cajan</name>
    <name type="common">Pigeon pea</name>
    <name type="synonym">Cajanus indicus</name>
    <dbReference type="NCBI Taxonomy" id="3821"/>
    <lineage>
        <taxon>Eukaryota</taxon>
        <taxon>Viridiplantae</taxon>
        <taxon>Streptophyta</taxon>
        <taxon>Embryophyta</taxon>
        <taxon>Tracheophyta</taxon>
        <taxon>Spermatophyta</taxon>
        <taxon>Magnoliopsida</taxon>
        <taxon>eudicotyledons</taxon>
        <taxon>Gunneridae</taxon>
        <taxon>Pentapetalae</taxon>
        <taxon>rosids</taxon>
        <taxon>fabids</taxon>
        <taxon>Fabales</taxon>
        <taxon>Fabaceae</taxon>
        <taxon>Papilionoideae</taxon>
        <taxon>50 kb inversion clade</taxon>
        <taxon>NPAAA clade</taxon>
        <taxon>indigoferoid/millettioid clade</taxon>
        <taxon>Phaseoleae</taxon>
        <taxon>Cajanus</taxon>
    </lineage>
</organism>
<dbReference type="InterPro" id="IPR025558">
    <property type="entry name" value="DUF4283"/>
</dbReference>
<dbReference type="InterPro" id="IPR036691">
    <property type="entry name" value="Endo/exonu/phosph_ase_sf"/>
</dbReference>
<dbReference type="PANTHER" id="PTHR33116">
    <property type="entry name" value="REVERSE TRANSCRIPTASE ZINC-BINDING DOMAIN-CONTAINING PROTEIN-RELATED-RELATED"/>
    <property type="match status" value="1"/>
</dbReference>
<feature type="domain" description="Reverse transcriptase" evidence="1">
    <location>
        <begin position="719"/>
        <end position="988"/>
    </location>
</feature>
<dbReference type="SUPFAM" id="SSF53098">
    <property type="entry name" value="Ribonuclease H-like"/>
    <property type="match status" value="1"/>
</dbReference>
<evidence type="ECO:0000259" key="1">
    <source>
        <dbReference type="PROSITE" id="PS50878"/>
    </source>
</evidence>
<dbReference type="CDD" id="cd06222">
    <property type="entry name" value="RNase_H_like"/>
    <property type="match status" value="1"/>
</dbReference>
<dbReference type="InterPro" id="IPR026960">
    <property type="entry name" value="RVT-Znf"/>
</dbReference>
<reference evidence="2" key="1">
    <citation type="journal article" date="2012" name="Nat. Biotechnol.">
        <title>Draft genome sequence of pigeonpea (Cajanus cajan), an orphan legume crop of resource-poor farmers.</title>
        <authorList>
            <person name="Varshney R.K."/>
            <person name="Chen W."/>
            <person name="Li Y."/>
            <person name="Bharti A.K."/>
            <person name="Saxena R.K."/>
            <person name="Schlueter J.A."/>
            <person name="Donoghue M.T."/>
            <person name="Azam S."/>
            <person name="Fan G."/>
            <person name="Whaley A.M."/>
            <person name="Farmer A.D."/>
            <person name="Sheridan J."/>
            <person name="Iwata A."/>
            <person name="Tuteja R."/>
            <person name="Penmetsa R.V."/>
            <person name="Wu W."/>
            <person name="Upadhyaya H.D."/>
            <person name="Yang S.P."/>
            <person name="Shah T."/>
            <person name="Saxena K.B."/>
            <person name="Michael T."/>
            <person name="McCombie W.R."/>
            <person name="Yang B."/>
            <person name="Zhang G."/>
            <person name="Yang H."/>
            <person name="Wang J."/>
            <person name="Spillane C."/>
            <person name="Cook D.R."/>
            <person name="May G.D."/>
            <person name="Xu X."/>
            <person name="Jackson S.A."/>
        </authorList>
    </citation>
    <scope>NUCLEOTIDE SEQUENCE [LARGE SCALE GENOMIC DNA]</scope>
</reference>
<dbReference type="Gramene" id="C.cajan_38657.t">
    <property type="protein sequence ID" value="C.cajan_38657.t"/>
    <property type="gene ID" value="C.cajan_38657"/>
</dbReference>
<dbReference type="OMA" id="RENWHAN"/>
<dbReference type="Gene3D" id="3.30.420.10">
    <property type="entry name" value="Ribonuclease H-like superfamily/Ribonuclease H"/>
    <property type="match status" value="1"/>
</dbReference>
<proteinExistence type="predicted"/>
<evidence type="ECO:0000313" key="3">
    <source>
        <dbReference type="Proteomes" id="UP000075243"/>
    </source>
</evidence>
<gene>
    <name evidence="2" type="ORF">KK1_041662</name>
</gene>
<dbReference type="Pfam" id="PF03372">
    <property type="entry name" value="Exo_endo_phos"/>
    <property type="match status" value="1"/>
</dbReference>
<dbReference type="PANTHER" id="PTHR33116:SF70">
    <property type="entry name" value="NON-LTR RETROELEMENT REVERSE TRANSCRIPTASE-LIKE PROTEIN"/>
    <property type="match status" value="1"/>
</dbReference>
<dbReference type="InterPro" id="IPR012337">
    <property type="entry name" value="RNaseH-like_sf"/>
</dbReference>
<dbReference type="Pfam" id="PF13456">
    <property type="entry name" value="RVT_3"/>
    <property type="match status" value="1"/>
</dbReference>
<dbReference type="InterPro" id="IPR036397">
    <property type="entry name" value="RNaseH_sf"/>
</dbReference>
<dbReference type="InterPro" id="IPR044730">
    <property type="entry name" value="RNase_H-like_dom_plant"/>
</dbReference>
<dbReference type="PROSITE" id="PS50878">
    <property type="entry name" value="RT_POL"/>
    <property type="match status" value="1"/>
</dbReference>
<dbReference type="Proteomes" id="UP000075243">
    <property type="component" value="Unassembled WGS sequence"/>
</dbReference>
<dbReference type="InterPro" id="IPR043502">
    <property type="entry name" value="DNA/RNA_pol_sf"/>
</dbReference>
<dbReference type="GO" id="GO:0003676">
    <property type="term" value="F:nucleic acid binding"/>
    <property type="evidence" value="ECO:0007669"/>
    <property type="project" value="InterPro"/>
</dbReference>
<dbReference type="InterPro" id="IPR000477">
    <property type="entry name" value="RT_dom"/>
</dbReference>
<dbReference type="SUPFAM" id="SSF56672">
    <property type="entry name" value="DNA/RNA polymerases"/>
    <property type="match status" value="1"/>
</dbReference>
<dbReference type="Gene3D" id="3.60.10.10">
    <property type="entry name" value="Endonuclease/exonuclease/phosphatase"/>
    <property type="match status" value="1"/>
</dbReference>
<sequence length="1560" mass="178467">MTFKEKVLGASTQRPVVRDLIKEGTMTLEFEGGDRLLPKFSITAPTFKKLCEPWEQCLVIKLLGREVGFLTLRDRLPALWKVQGGFELLDVSKGYFMVKFDLEADRERVMHGGPWMLFDHYLIVRPWSPEFVASSTKVDSTLVWIRFPGLGVMFYDESVLLTIASAIGKPVKVDLNTLNMTRGRFARVCVEISLNEPVVGRFFLNGVWYNVEYEGLHLLCSLWKGRPCVFECRSELIILMTTNFNILSWNIRGAVNAKGKRRVAELVRLHHPSIFIVLETHCQFSSVESFWKKLDYKLYYSIEATRYSGGIWVLMAMSCTAVLSEFDSHAQAISFTVAEGSKNWVCTAVYANPRVELRQRVWAHLRELGRRITLPWLVLGDFNEILLSTECRGGRFSMTRASQFLEVLNECNLLDMGAKGLRFTWYRNQRGVVLAKRLDCVVCNVAWQALFPEAYVENLCRIYSDHCPLLLRREGSRDKSQHRPFRFQAAWATHKGFERIVKEAWRRSTPTLANGLQAVRVDAIKFNQEVFGNIITRKRTLQRRLEGVQLQLEIGESERLSRLEKTIQAELDETCLQEEYLWFQKSREKWVRFGDRNTSFFHAQTLARRRRNKIQGLLLPDGSWHTDPVVMKMEAVRFFKELFSFNNAHGPLDMHAGVPPGLGGEAQSALTAPVTREEVRRAVMSMKSFKAPGPDGFQPFFFKQYWPIVGDELWRTVKDAFQLGYSDISLLETQMVLIPKVDHPVSLKDFRPISLCNVAWKVISKVLVARLRPFLQDVIGPFQGSFIPGRGTRDHSIIAQEAFHFVRKEGSRVGSLALKIDLEKAYDRVRWDFLESTLVQFGFPRITTQLIMWGLKNSSISLLWNGSTLPSFVPSRGLRQGDPLSPYLFVFCMERLALRISELLQEGLWKPIKLSHGGLSLSHLFFADDILLFCQASDDQAQLVASTLEEFSRASGLRVNLAKSKFVSSRKVSRRRIDTLEGFLGIGHTAQIGKYLGVPMTHGQPRCADFYDVLDKIQSRLEAWKSKLLNKAGKLCLVKSTISSIPVYSMQTMWLPQAVCNRIDQACRRMLWAKSDNTRFWSLVRWDVVTQPQELGGLGVREARKVNVSLLGKLVWDMLTAPQKPWVQLLSDCYLHGNSILCAPNRKGASPTWSSLIKALPYLREGFEPHLGSGASSLWYKDWSGTGLWCQKVPFVHIADTNKTVADCWVSGNWNFTALHIVLPAELLLLVQRLSVVNSSLGLDHFVWRGDSSGCYTASSGYRFLTTVLPTGGEDVWKKAWKLRIPEKVKFFLWQCLHSALPTNQVRADRRLAESGACSRCSCPHETILHALRDCPYSREVLLSGGISMGWFFSVMDCFQWLKRIILHREAIQLSITLWWVWRFRNNMLFNDDLWPISVVRRKVTLSIVETSVYNAKRRLWDEHAIWNPPEHPWVKLNTDGSWLRETFAMGLGGAIRDWAGMWRGGFSRGVLHGDALRAELLALEDGLVFCWEGGFRKVSCECDCLGAVTLFQDRPTDRDYLHKHYDVICRIKGMLAREWIVHVSHIPREINSVAHTLAN</sequence>
<keyword evidence="3" id="KW-1185">Reference proteome</keyword>
<evidence type="ECO:0000313" key="2">
    <source>
        <dbReference type="EMBL" id="KYP37151.1"/>
    </source>
</evidence>
<dbReference type="GO" id="GO:0004523">
    <property type="term" value="F:RNA-DNA hybrid ribonuclease activity"/>
    <property type="evidence" value="ECO:0007669"/>
    <property type="project" value="InterPro"/>
</dbReference>
<dbReference type="Pfam" id="PF00078">
    <property type="entry name" value="RVT_1"/>
    <property type="match status" value="1"/>
</dbReference>
<dbReference type="CDD" id="cd01650">
    <property type="entry name" value="RT_nLTR_like"/>
    <property type="match status" value="1"/>
</dbReference>
<dbReference type="EMBL" id="KQ484134">
    <property type="protein sequence ID" value="KYP37151.1"/>
    <property type="molecule type" value="Genomic_DNA"/>
</dbReference>